<dbReference type="InterPro" id="IPR004477">
    <property type="entry name" value="ComEC_N"/>
</dbReference>
<evidence type="ECO:0000259" key="8">
    <source>
        <dbReference type="Pfam" id="PF13567"/>
    </source>
</evidence>
<feature type="transmembrane region" description="Helical" evidence="6">
    <location>
        <begin position="314"/>
        <end position="330"/>
    </location>
</feature>
<feature type="transmembrane region" description="Helical" evidence="6">
    <location>
        <begin position="291"/>
        <end position="308"/>
    </location>
</feature>
<feature type="transmembrane region" description="Helical" evidence="6">
    <location>
        <begin position="486"/>
        <end position="504"/>
    </location>
</feature>
<reference evidence="9 10" key="1">
    <citation type="submission" date="2023-10" db="EMBL/GenBank/DDBJ databases">
        <title>Development of a sustainable strategy for remediation of hydrocarbon-contaminated territories based on the waste exchange concept.</title>
        <authorList>
            <person name="Krivoruchko A."/>
        </authorList>
    </citation>
    <scope>NUCLEOTIDE SEQUENCE [LARGE SCALE GENOMIC DNA]</scope>
    <source>
        <strain evidence="9 10">IEGM 1322</strain>
    </source>
</reference>
<keyword evidence="2" id="KW-1003">Cell membrane</keyword>
<keyword evidence="5 6" id="KW-0472">Membrane</keyword>
<protein>
    <submittedName>
        <fullName evidence="9">ComEC/Rec2 family competence protein</fullName>
    </submittedName>
</protein>
<dbReference type="RefSeq" id="WP_317548653.1">
    <property type="nucleotide sequence ID" value="NZ_JAWLKE010000005.1"/>
</dbReference>
<feature type="transmembrane region" description="Helical" evidence="6">
    <location>
        <begin position="21"/>
        <end position="39"/>
    </location>
</feature>
<keyword evidence="3 6" id="KW-0812">Transmembrane</keyword>
<evidence type="ECO:0000259" key="7">
    <source>
        <dbReference type="Pfam" id="PF03772"/>
    </source>
</evidence>
<feature type="transmembrane region" description="Helical" evidence="6">
    <location>
        <begin position="425"/>
        <end position="447"/>
    </location>
</feature>
<evidence type="ECO:0000256" key="2">
    <source>
        <dbReference type="ARBA" id="ARBA00022475"/>
    </source>
</evidence>
<feature type="transmembrane region" description="Helical" evidence="6">
    <location>
        <begin position="359"/>
        <end position="382"/>
    </location>
</feature>
<dbReference type="EMBL" id="JAWLKE010000005">
    <property type="protein sequence ID" value="MDV6231826.1"/>
    <property type="molecule type" value="Genomic_DNA"/>
</dbReference>
<comment type="caution">
    <text evidence="9">The sequence shown here is derived from an EMBL/GenBank/DDBJ whole genome shotgun (WGS) entry which is preliminary data.</text>
</comment>
<dbReference type="Pfam" id="PF03772">
    <property type="entry name" value="Competence"/>
    <property type="match status" value="1"/>
</dbReference>
<organism evidence="9 10">
    <name type="scientific">Rhodococcus cercidiphylli</name>
    <dbReference type="NCBI Taxonomy" id="489916"/>
    <lineage>
        <taxon>Bacteria</taxon>
        <taxon>Bacillati</taxon>
        <taxon>Actinomycetota</taxon>
        <taxon>Actinomycetes</taxon>
        <taxon>Mycobacteriales</taxon>
        <taxon>Nocardiaceae</taxon>
        <taxon>Rhodococcus</taxon>
    </lineage>
</organism>
<evidence type="ECO:0000256" key="4">
    <source>
        <dbReference type="ARBA" id="ARBA00022989"/>
    </source>
</evidence>
<feature type="domain" description="DUF4131" evidence="8">
    <location>
        <begin position="51"/>
        <end position="187"/>
    </location>
</feature>
<evidence type="ECO:0000256" key="6">
    <source>
        <dbReference type="SAM" id="Phobius"/>
    </source>
</evidence>
<evidence type="ECO:0000313" key="10">
    <source>
        <dbReference type="Proteomes" id="UP001185899"/>
    </source>
</evidence>
<feature type="transmembrane region" description="Helical" evidence="6">
    <location>
        <begin position="45"/>
        <end position="66"/>
    </location>
</feature>
<evidence type="ECO:0000256" key="1">
    <source>
        <dbReference type="ARBA" id="ARBA00004651"/>
    </source>
</evidence>
<name>A0ABU4B055_9NOCA</name>
<feature type="transmembrane region" description="Helical" evidence="6">
    <location>
        <begin position="337"/>
        <end position="353"/>
    </location>
</feature>
<keyword evidence="10" id="KW-1185">Reference proteome</keyword>
<dbReference type="PANTHER" id="PTHR30619">
    <property type="entry name" value="DNA INTERNALIZATION/COMPETENCE PROTEIN COMEC/REC2"/>
    <property type="match status" value="1"/>
</dbReference>
<dbReference type="InterPro" id="IPR025405">
    <property type="entry name" value="DUF4131"/>
</dbReference>
<evidence type="ECO:0000256" key="5">
    <source>
        <dbReference type="ARBA" id="ARBA00023136"/>
    </source>
</evidence>
<dbReference type="NCBIfam" id="TIGR00360">
    <property type="entry name" value="ComEC_N-term"/>
    <property type="match status" value="1"/>
</dbReference>
<dbReference type="Proteomes" id="UP001185899">
    <property type="component" value="Unassembled WGS sequence"/>
</dbReference>
<comment type="subcellular location">
    <subcellularLocation>
        <location evidence="1">Cell membrane</location>
        <topology evidence="1">Multi-pass membrane protein</topology>
    </subcellularLocation>
</comment>
<feature type="transmembrane region" description="Helical" evidence="6">
    <location>
        <begin position="394"/>
        <end position="419"/>
    </location>
</feature>
<accession>A0ABU4B055</accession>
<dbReference type="Pfam" id="PF13567">
    <property type="entry name" value="DUF4131"/>
    <property type="match status" value="1"/>
</dbReference>
<evidence type="ECO:0000313" key="9">
    <source>
        <dbReference type="EMBL" id="MDV6231826.1"/>
    </source>
</evidence>
<feature type="transmembrane region" description="Helical" evidence="6">
    <location>
        <begin position="78"/>
        <end position="96"/>
    </location>
</feature>
<evidence type="ECO:0000256" key="3">
    <source>
        <dbReference type="ARBA" id="ARBA00022692"/>
    </source>
</evidence>
<feature type="transmembrane region" description="Helical" evidence="6">
    <location>
        <begin position="454"/>
        <end position="474"/>
    </location>
</feature>
<feature type="domain" description="ComEC/Rec2-related protein" evidence="7">
    <location>
        <begin position="241"/>
        <end position="504"/>
    </location>
</feature>
<proteinExistence type="predicted"/>
<feature type="transmembrane region" description="Helical" evidence="6">
    <location>
        <begin position="511"/>
        <end position="529"/>
    </location>
</feature>
<sequence>MTTEAATTGAEQTEDRQPFDVRLVPAAAVCWSITAIGILGGPGAALAATASAVAVVLLIAVSLHRLSIRRALPGSSRSGAAAVIVLALCFGGAIWLQMHSLAEHPVAAAAENRAWITASVLLEEDPRRLSSAGPSTVMVKAEMTRVDVSGKALHVGGRVSIIAPESSWSALLPGQEVTVRGRLGAPIRPDMSVAVIRTSGPPVTVTEPGAISATAGTFRSNLAAVAQNSMPPDRAGLLPGLVVGDVSRLDETVAENFRAAGLTHLTAVSGANFSIVIGAVLLVLRGIGIGPRATVAVAFVVLVAFVIVARPSPSVLRAAIMGSIGLLALVTGRRRQAVPALCGAVLGLLAWWPRLAVDVGFVLSVFATAGLVLVAPIWVDWLRARGWPRAAAEVVAVAAAAHAVTAPVVAAMAGTFSVVGVAANVLVAPVVAPITVVGIVTAVIAAVSGSLAELVAQLASAPLWWLITVAERAASVPGAGIVVPDGVGGAALAAFSTVALLTALRFTVFRWLAAAVAIAALAMWTAHVLW</sequence>
<dbReference type="PANTHER" id="PTHR30619:SF7">
    <property type="entry name" value="BETA-LACTAMASE DOMAIN PROTEIN"/>
    <property type="match status" value="1"/>
</dbReference>
<gene>
    <name evidence="9" type="ORF">R3P95_14820</name>
</gene>
<feature type="transmembrane region" description="Helical" evidence="6">
    <location>
        <begin position="262"/>
        <end position="284"/>
    </location>
</feature>
<dbReference type="InterPro" id="IPR052159">
    <property type="entry name" value="Competence_DNA_uptake"/>
</dbReference>
<keyword evidence="4 6" id="KW-1133">Transmembrane helix</keyword>